<dbReference type="InterPro" id="IPR052426">
    <property type="entry name" value="Plant_dev_regulator"/>
</dbReference>
<keyword evidence="11" id="KW-1185">Reference proteome</keyword>
<evidence type="ECO:0000256" key="7">
    <source>
        <dbReference type="ARBA" id="ARBA00023242"/>
    </source>
</evidence>
<name>A0A9W7H234_HIBTR</name>
<sequence>MESNQLEDSKSSSEDADDTGTARFYECVFCKRGFTTAQALGGHMNIHRKDRAKSSRPRAVSDKVNVHGDNYNVTLSSYPYPNPPIQTYRPHDSMVPHEVLPVSYQTFFPDSGWGFRPRHSPDTRSDELFVDKSQHMNHWPRSTLSLGIGPSHVYDHENNNTYGSSQEYELDLELRLGHYP</sequence>
<keyword evidence="4" id="KW-0862">Zinc</keyword>
<keyword evidence="5" id="KW-0805">Transcription regulation</keyword>
<dbReference type="OrthoDB" id="780709at2759"/>
<evidence type="ECO:0000259" key="9">
    <source>
        <dbReference type="PROSITE" id="PS50157"/>
    </source>
</evidence>
<dbReference type="AlphaFoldDB" id="A0A9W7H234"/>
<keyword evidence="3 8" id="KW-0863">Zinc-finger</keyword>
<evidence type="ECO:0000256" key="5">
    <source>
        <dbReference type="ARBA" id="ARBA00023015"/>
    </source>
</evidence>
<dbReference type="GO" id="GO:0005634">
    <property type="term" value="C:nucleus"/>
    <property type="evidence" value="ECO:0007669"/>
    <property type="project" value="UniProtKB-SubCell"/>
</dbReference>
<dbReference type="PANTHER" id="PTHR45801:SF117">
    <property type="entry name" value="OS07G0417400 PROTEIN"/>
    <property type="match status" value="1"/>
</dbReference>
<dbReference type="InterPro" id="IPR013087">
    <property type="entry name" value="Znf_C2H2_type"/>
</dbReference>
<evidence type="ECO:0000313" key="10">
    <source>
        <dbReference type="EMBL" id="GMI69313.1"/>
    </source>
</evidence>
<dbReference type="InterPro" id="IPR036236">
    <property type="entry name" value="Znf_C2H2_sf"/>
</dbReference>
<dbReference type="PROSITE" id="PS50157">
    <property type="entry name" value="ZINC_FINGER_C2H2_2"/>
    <property type="match status" value="1"/>
</dbReference>
<evidence type="ECO:0000256" key="2">
    <source>
        <dbReference type="ARBA" id="ARBA00022723"/>
    </source>
</evidence>
<proteinExistence type="predicted"/>
<keyword evidence="2" id="KW-0479">Metal-binding</keyword>
<dbReference type="GO" id="GO:0008270">
    <property type="term" value="F:zinc ion binding"/>
    <property type="evidence" value="ECO:0007669"/>
    <property type="project" value="UniProtKB-KW"/>
</dbReference>
<accession>A0A9W7H234</accession>
<evidence type="ECO:0000256" key="6">
    <source>
        <dbReference type="ARBA" id="ARBA00023163"/>
    </source>
</evidence>
<evidence type="ECO:0000256" key="1">
    <source>
        <dbReference type="ARBA" id="ARBA00004123"/>
    </source>
</evidence>
<dbReference type="Proteomes" id="UP001165190">
    <property type="component" value="Unassembled WGS sequence"/>
</dbReference>
<comment type="caution">
    <text evidence="10">The sequence shown here is derived from an EMBL/GenBank/DDBJ whole genome shotgun (WGS) entry which is preliminary data.</text>
</comment>
<keyword evidence="6" id="KW-0804">Transcription</keyword>
<gene>
    <name evidence="10" type="ORF">HRI_000600600</name>
</gene>
<dbReference type="Gene3D" id="3.30.160.60">
    <property type="entry name" value="Classic Zinc Finger"/>
    <property type="match status" value="1"/>
</dbReference>
<dbReference type="PROSITE" id="PS00028">
    <property type="entry name" value="ZINC_FINGER_C2H2_1"/>
    <property type="match status" value="1"/>
</dbReference>
<evidence type="ECO:0000256" key="4">
    <source>
        <dbReference type="ARBA" id="ARBA00022833"/>
    </source>
</evidence>
<reference evidence="10" key="1">
    <citation type="submission" date="2023-05" db="EMBL/GenBank/DDBJ databases">
        <title>Genome and transcriptome analyses reveal genes involved in the formation of fine ridges on petal epidermal cells in Hibiscus trionum.</title>
        <authorList>
            <person name="Koshimizu S."/>
            <person name="Masuda S."/>
            <person name="Ishii T."/>
            <person name="Shirasu K."/>
            <person name="Hoshino A."/>
            <person name="Arita M."/>
        </authorList>
    </citation>
    <scope>NUCLEOTIDE SEQUENCE</scope>
    <source>
        <strain evidence="10">Hamamatsu line</strain>
    </source>
</reference>
<dbReference type="PANTHER" id="PTHR45801">
    <property type="entry name" value="OS07G0101800 PROTEIN"/>
    <property type="match status" value="1"/>
</dbReference>
<protein>
    <recommendedName>
        <fullName evidence="9">C2H2-type domain-containing protein</fullName>
    </recommendedName>
</protein>
<dbReference type="Pfam" id="PF13912">
    <property type="entry name" value="zf-C2H2_6"/>
    <property type="match status" value="1"/>
</dbReference>
<evidence type="ECO:0000256" key="8">
    <source>
        <dbReference type="PROSITE-ProRule" id="PRU00042"/>
    </source>
</evidence>
<comment type="subcellular location">
    <subcellularLocation>
        <location evidence="1">Nucleus</location>
    </subcellularLocation>
</comment>
<evidence type="ECO:0000256" key="3">
    <source>
        <dbReference type="ARBA" id="ARBA00022771"/>
    </source>
</evidence>
<feature type="domain" description="C2H2-type" evidence="9">
    <location>
        <begin position="25"/>
        <end position="52"/>
    </location>
</feature>
<evidence type="ECO:0000313" key="11">
    <source>
        <dbReference type="Proteomes" id="UP001165190"/>
    </source>
</evidence>
<dbReference type="SUPFAM" id="SSF57667">
    <property type="entry name" value="beta-beta-alpha zinc fingers"/>
    <property type="match status" value="1"/>
</dbReference>
<keyword evidence="7" id="KW-0539">Nucleus</keyword>
<dbReference type="EMBL" id="BSYR01000006">
    <property type="protein sequence ID" value="GMI69313.1"/>
    <property type="molecule type" value="Genomic_DNA"/>
</dbReference>
<organism evidence="10 11">
    <name type="scientific">Hibiscus trionum</name>
    <name type="common">Flower of an hour</name>
    <dbReference type="NCBI Taxonomy" id="183268"/>
    <lineage>
        <taxon>Eukaryota</taxon>
        <taxon>Viridiplantae</taxon>
        <taxon>Streptophyta</taxon>
        <taxon>Embryophyta</taxon>
        <taxon>Tracheophyta</taxon>
        <taxon>Spermatophyta</taxon>
        <taxon>Magnoliopsida</taxon>
        <taxon>eudicotyledons</taxon>
        <taxon>Gunneridae</taxon>
        <taxon>Pentapetalae</taxon>
        <taxon>rosids</taxon>
        <taxon>malvids</taxon>
        <taxon>Malvales</taxon>
        <taxon>Malvaceae</taxon>
        <taxon>Malvoideae</taxon>
        <taxon>Hibiscus</taxon>
    </lineage>
</organism>